<proteinExistence type="predicted"/>
<dbReference type="EMBL" id="CP003155">
    <property type="protein sequence ID" value="AEV30965.1"/>
    <property type="molecule type" value="Genomic_DNA"/>
</dbReference>
<dbReference type="HOGENOM" id="CLU_031037_0_0_12"/>
<evidence type="ECO:0000313" key="2">
    <source>
        <dbReference type="Proteomes" id="UP000005632"/>
    </source>
</evidence>
<dbReference type="RefSeq" id="WP_014271804.1">
    <property type="nucleotide sequence ID" value="NC_016633.1"/>
</dbReference>
<dbReference type="eggNOG" id="ENOG502Z7WH">
    <property type="taxonomic scope" value="Bacteria"/>
</dbReference>
<dbReference type="NCBIfam" id="TIGR01863">
    <property type="entry name" value="cas_Csd1"/>
    <property type="match status" value="1"/>
</dbReference>
<reference evidence="1 2" key="1">
    <citation type="submission" date="2011-11" db="EMBL/GenBank/DDBJ databases">
        <title>Complete sequence of Spirochaeta sp. grapes.</title>
        <authorList>
            <consortium name="US DOE Joint Genome Institute"/>
            <person name="Lucas S."/>
            <person name="Han J."/>
            <person name="Lapidus A."/>
            <person name="Cheng J.-F."/>
            <person name="Goodwin L."/>
            <person name="Pitluck S."/>
            <person name="Peters L."/>
            <person name="Ovchinnikova G."/>
            <person name="Munk A.C."/>
            <person name="Detter J.C."/>
            <person name="Han C."/>
            <person name="Tapia R."/>
            <person name="Land M."/>
            <person name="Hauser L."/>
            <person name="Kyrpides N."/>
            <person name="Ivanova N."/>
            <person name="Pagani I."/>
            <person name="Ritalahtilisa K."/>
            <person name="Loeffler F."/>
            <person name="Woyke T."/>
        </authorList>
    </citation>
    <scope>NUCLEOTIDE SEQUENCE [LARGE SCALE GENOMIC DNA]</scope>
    <source>
        <strain evidence="2">ATCC BAA-1885 / DSM 22778 / Grapes</strain>
    </source>
</reference>
<dbReference type="AlphaFoldDB" id="G8QQN5"/>
<dbReference type="Pfam" id="PF09709">
    <property type="entry name" value="Cas_Csd1"/>
    <property type="match status" value="1"/>
</dbReference>
<name>G8QQN5_SPHPG</name>
<dbReference type="CDD" id="cd09757">
    <property type="entry name" value="Cas8c_I-C"/>
    <property type="match status" value="1"/>
</dbReference>
<dbReference type="Proteomes" id="UP000005632">
    <property type="component" value="Chromosome"/>
</dbReference>
<organism evidence="1 2">
    <name type="scientific">Sphaerochaeta pleomorpha (strain ATCC BAA-1885 / DSM 22778 / Grapes)</name>
    <dbReference type="NCBI Taxonomy" id="158190"/>
    <lineage>
        <taxon>Bacteria</taxon>
        <taxon>Pseudomonadati</taxon>
        <taxon>Spirochaetota</taxon>
        <taxon>Spirochaetia</taxon>
        <taxon>Spirochaetales</taxon>
        <taxon>Sphaerochaetaceae</taxon>
        <taxon>Sphaerochaeta</taxon>
    </lineage>
</organism>
<gene>
    <name evidence="1" type="ordered locus">SpiGrapes_3220</name>
</gene>
<sequence length="585" mass="66365">MILQALSEYYYRLDGNGKDLIAPLGWEKKEIPFIFVLDEQGSLLNVEDTREGEGNKKLAKTFLVPQGVKKTSGVAANLLWDTVGYVTGYLDTKKMSETQAKKKIERLPKEHQAFIERIETELIDSPKKSALIHFLHSISLDDLRSFPCWEEIAVVNPNVSFRFSQDLQLYCQNNEVKKALAKIEPKKNDATQQVCLVSGEKDSICTLHTAIKGVYGAQSSGANIVSFNLSPFNSYGKKQGENAPISEKAMFTYTTALNTLLGKNSKQRMQIGDASTVFWAGRMNQFEKDFLKFFAEPSKDDPNANTQSIRSLMDSPKTGEYYADSCEDPFYVLGLSPNAARISIRFWFNGIVSDFSKRIRVYFEDLAIVKPPNEPEYYSIWRLLVNIAVQGKSENIPPNISSDFMRSILMGTPYPQSLLQMTLRRIKNDGENRVPPVRAALLKAILNRNLRLYPKQNQKELDMSLDIDQPSIGYQLGRLFSTLTKIQEEANPGINASIADRYYGSACSTPVSVFGTLMRLMRHHLAKIENPGRRIQLERQINEIVSHIDEFPAHLNLNEQGRFAVGYYHQRQAFFTKKETELSDK</sequence>
<protein>
    <submittedName>
        <fullName evidence="1">CRISPR-associated protein Cas8c/Csd1, subtype I-C/DVULG</fullName>
    </submittedName>
</protein>
<accession>G8QQN5</accession>
<dbReference type="STRING" id="158190.SpiGrapes_3220"/>
<dbReference type="KEGG" id="sgp:SpiGrapes_3220"/>
<evidence type="ECO:0000313" key="1">
    <source>
        <dbReference type="EMBL" id="AEV30965.1"/>
    </source>
</evidence>
<dbReference type="OrthoDB" id="9778918at2"/>
<keyword evidence="2" id="KW-1185">Reference proteome</keyword>
<dbReference type="InterPro" id="IPR010144">
    <property type="entry name" value="CRISPR-assoc_prot_Csd1-typ"/>
</dbReference>